<dbReference type="SMART" id="SM00354">
    <property type="entry name" value="HTH_LACI"/>
    <property type="match status" value="1"/>
</dbReference>
<dbReference type="GO" id="GO:0000976">
    <property type="term" value="F:transcription cis-regulatory region binding"/>
    <property type="evidence" value="ECO:0007669"/>
    <property type="project" value="TreeGrafter"/>
</dbReference>
<evidence type="ECO:0000313" key="6">
    <source>
        <dbReference type="Proteomes" id="UP000252345"/>
    </source>
</evidence>
<keyword evidence="6" id="KW-1185">Reference proteome</keyword>
<dbReference type="RefSeq" id="WP_113853784.1">
    <property type="nucleotide sequence ID" value="NZ_PDCH01000012.1"/>
</dbReference>
<evidence type="ECO:0000256" key="1">
    <source>
        <dbReference type="ARBA" id="ARBA00023015"/>
    </source>
</evidence>
<keyword evidence="1" id="KW-0805">Transcription regulation</keyword>
<evidence type="ECO:0000313" key="5">
    <source>
        <dbReference type="EMBL" id="RBP99023.1"/>
    </source>
</evidence>
<evidence type="ECO:0000259" key="4">
    <source>
        <dbReference type="PROSITE" id="PS50932"/>
    </source>
</evidence>
<evidence type="ECO:0000256" key="2">
    <source>
        <dbReference type="ARBA" id="ARBA00023125"/>
    </source>
</evidence>
<dbReference type="EMBL" id="PDCH01000012">
    <property type="protein sequence ID" value="RBP99023.1"/>
    <property type="molecule type" value="Genomic_DNA"/>
</dbReference>
<name>A0A366KD33_9BIFI</name>
<gene>
    <name evidence="5" type="ORF">CRD59_06010</name>
</gene>
<dbReference type="PANTHER" id="PTHR30146:SF109">
    <property type="entry name" value="HTH-TYPE TRANSCRIPTIONAL REGULATOR GALS"/>
    <property type="match status" value="1"/>
</dbReference>
<evidence type="ECO:0000256" key="3">
    <source>
        <dbReference type="ARBA" id="ARBA00023163"/>
    </source>
</evidence>
<dbReference type="Gene3D" id="1.10.260.40">
    <property type="entry name" value="lambda repressor-like DNA-binding domains"/>
    <property type="match status" value="1"/>
</dbReference>
<dbReference type="Pfam" id="PF13377">
    <property type="entry name" value="Peripla_BP_3"/>
    <property type="match status" value="1"/>
</dbReference>
<dbReference type="PROSITE" id="PS00356">
    <property type="entry name" value="HTH_LACI_1"/>
    <property type="match status" value="1"/>
</dbReference>
<dbReference type="CDD" id="cd06267">
    <property type="entry name" value="PBP1_LacI_sugar_binding-like"/>
    <property type="match status" value="1"/>
</dbReference>
<dbReference type="Proteomes" id="UP000252345">
    <property type="component" value="Unassembled WGS sequence"/>
</dbReference>
<dbReference type="InterPro" id="IPR028082">
    <property type="entry name" value="Peripla_BP_I"/>
</dbReference>
<accession>A0A366KD33</accession>
<keyword evidence="3" id="KW-0804">Transcription</keyword>
<keyword evidence="2" id="KW-0238">DNA-binding</keyword>
<comment type="caution">
    <text evidence="5">The sequence shown here is derived from an EMBL/GenBank/DDBJ whole genome shotgun (WGS) entry which is preliminary data.</text>
</comment>
<dbReference type="InterPro" id="IPR046335">
    <property type="entry name" value="LacI/GalR-like_sensor"/>
</dbReference>
<dbReference type="Pfam" id="PF00356">
    <property type="entry name" value="LacI"/>
    <property type="match status" value="1"/>
</dbReference>
<reference evidence="5 6" key="1">
    <citation type="submission" date="2017-10" db="EMBL/GenBank/DDBJ databases">
        <title>Bifidobacterium xylocopum sp. nov. and Bifidobacterium aemilianum sp. nov., from the carpenter bee (Xylocopa violacea) digestive tract.</title>
        <authorList>
            <person name="Alberoni D."/>
            <person name="Baffoni L."/>
            <person name="Di Gioia D."/>
            <person name="Gaggia F."/>
            <person name="Biavati B."/>
        </authorList>
    </citation>
    <scope>NUCLEOTIDE SEQUENCE [LARGE SCALE GENOMIC DNA]</scope>
    <source>
        <strain evidence="5 6">XV2</strain>
    </source>
</reference>
<dbReference type="PROSITE" id="PS50932">
    <property type="entry name" value="HTH_LACI_2"/>
    <property type="match status" value="1"/>
</dbReference>
<organism evidence="5 6">
    <name type="scientific">Bifidobacterium xylocopae</name>
    <dbReference type="NCBI Taxonomy" id="2493119"/>
    <lineage>
        <taxon>Bacteria</taxon>
        <taxon>Bacillati</taxon>
        <taxon>Actinomycetota</taxon>
        <taxon>Actinomycetes</taxon>
        <taxon>Bifidobacteriales</taxon>
        <taxon>Bifidobacteriaceae</taxon>
        <taxon>Bifidobacterium</taxon>
    </lineage>
</organism>
<protein>
    <submittedName>
        <fullName evidence="5">LacI family transcriptional regulator</fullName>
    </submittedName>
</protein>
<dbReference type="PANTHER" id="PTHR30146">
    <property type="entry name" value="LACI-RELATED TRANSCRIPTIONAL REPRESSOR"/>
    <property type="match status" value="1"/>
</dbReference>
<dbReference type="InterPro" id="IPR000843">
    <property type="entry name" value="HTH_LacI"/>
</dbReference>
<feature type="domain" description="HTH lacI-type" evidence="4">
    <location>
        <begin position="16"/>
        <end position="70"/>
    </location>
</feature>
<sequence length="362" mass="38151">MPSAGDSSSTQGGGKVGVADIAQKAGVSLGTVSNYLNYPNRVSQTLKERIKAAIDELGYVPRPARGAAALTGQSTIGIIMTDIEHSLFTAVFEGAQEVCEDDDLQLIGANAFSDSRRQSSLLKLFYSLGVKGVILCSVVDCEADMEWARSVGLNVVLVDHAPPSGGPQACSVLEDNDSVGVMAADHLLAAGCKRIAFVAHSFDYQSIYDRYRGVERALLGRSGINLSVIDSHGIMEEDGTAVGATINKLGPQEVPDGIVAGTDNLGIGIITALRDGGRYRVPKDIKVIGTEGVRLDSYPPVPLSTVAAPGIDMGRKAAALLLDEIGNRRHVHGTVLIKPTLVPRASTFVGSQSDIRKINRTT</sequence>
<dbReference type="Gene3D" id="3.40.50.2300">
    <property type="match status" value="2"/>
</dbReference>
<dbReference type="AlphaFoldDB" id="A0A366KD33"/>
<proteinExistence type="predicted"/>
<dbReference type="GO" id="GO:0003700">
    <property type="term" value="F:DNA-binding transcription factor activity"/>
    <property type="evidence" value="ECO:0007669"/>
    <property type="project" value="TreeGrafter"/>
</dbReference>
<dbReference type="SUPFAM" id="SSF47413">
    <property type="entry name" value="lambda repressor-like DNA-binding domains"/>
    <property type="match status" value="1"/>
</dbReference>
<dbReference type="SUPFAM" id="SSF53822">
    <property type="entry name" value="Periplasmic binding protein-like I"/>
    <property type="match status" value="1"/>
</dbReference>
<dbReference type="CDD" id="cd01392">
    <property type="entry name" value="HTH_LacI"/>
    <property type="match status" value="1"/>
</dbReference>
<dbReference type="InterPro" id="IPR010982">
    <property type="entry name" value="Lambda_DNA-bd_dom_sf"/>
</dbReference>
<dbReference type="OrthoDB" id="37081at2"/>